<dbReference type="PANTHER" id="PTHR20855">
    <property type="entry name" value="ADIPOR/PROGESTIN RECEPTOR-RELATED"/>
    <property type="match status" value="1"/>
</dbReference>
<reference evidence="7 8" key="1">
    <citation type="submission" date="2020-08" db="EMBL/GenBank/DDBJ databases">
        <title>Functional genomics of gut bacteria from endangered species of beetles.</title>
        <authorList>
            <person name="Carlos-Shanley C."/>
        </authorList>
    </citation>
    <scope>NUCLEOTIDE SEQUENCE [LARGE SCALE GENOMIC DNA]</scope>
    <source>
        <strain evidence="7 8">S00123</strain>
    </source>
</reference>
<evidence type="ECO:0000256" key="4">
    <source>
        <dbReference type="ARBA" id="ARBA00023136"/>
    </source>
</evidence>
<evidence type="ECO:0000313" key="7">
    <source>
        <dbReference type="EMBL" id="MBB4797682.1"/>
    </source>
</evidence>
<feature type="transmembrane region" description="Helical" evidence="6">
    <location>
        <begin position="194"/>
        <end position="214"/>
    </location>
</feature>
<keyword evidence="8" id="KW-1185">Reference proteome</keyword>
<dbReference type="InterPro" id="IPR004254">
    <property type="entry name" value="AdipoR/HlyIII-related"/>
</dbReference>
<feature type="binding site" evidence="5">
    <location>
        <position position="194"/>
    </location>
    <ligand>
        <name>Zn(2+)</name>
        <dbReference type="ChEBI" id="CHEBI:29105"/>
    </ligand>
</feature>
<keyword evidence="3 6" id="KW-1133">Transmembrane helix</keyword>
<name>A0A7W7IP31_9CAUL</name>
<comment type="caution">
    <text evidence="7">The sequence shown here is derived from an EMBL/GenBank/DDBJ whole genome shotgun (WGS) entry which is preliminary data.</text>
</comment>
<feature type="transmembrane region" description="Helical" evidence="6">
    <location>
        <begin position="47"/>
        <end position="70"/>
    </location>
</feature>
<feature type="transmembrane region" description="Helical" evidence="6">
    <location>
        <begin position="136"/>
        <end position="156"/>
    </location>
</feature>
<feature type="transmembrane region" description="Helical" evidence="6">
    <location>
        <begin position="106"/>
        <end position="129"/>
    </location>
</feature>
<evidence type="ECO:0000313" key="8">
    <source>
        <dbReference type="Proteomes" id="UP000539957"/>
    </source>
</evidence>
<keyword evidence="5" id="KW-0862">Zinc</keyword>
<dbReference type="PANTHER" id="PTHR20855:SF3">
    <property type="entry name" value="LD03007P"/>
    <property type="match status" value="1"/>
</dbReference>
<sequence length="217" mass="23285">MTLPPRHYPTSRARSADLVVHIVGLAFALFGGGVLLGLSVAKGSLGLVLAVCVYAVGMLAMLGFSTAYNFAAPRWRPLLRRLDHAGIFLMIAGSYTPFTTHNLTGAWAWGMTAAVWSLAILGALGKLFLPGVGRRFWIVLYIALSWLVVIAFKPMIAHGSWIALLLLAVGGALYMSGAVFYVRKKLGWFRAVWHGHVVAAASVHWAAVLVGVVLTTS</sequence>
<feature type="transmembrane region" description="Helical" evidence="6">
    <location>
        <begin position="162"/>
        <end position="182"/>
    </location>
</feature>
<dbReference type="Pfam" id="PF03006">
    <property type="entry name" value="HlyIII"/>
    <property type="match status" value="1"/>
</dbReference>
<proteinExistence type="predicted"/>
<dbReference type="GO" id="GO:0016020">
    <property type="term" value="C:membrane"/>
    <property type="evidence" value="ECO:0007669"/>
    <property type="project" value="UniProtKB-SubCell"/>
</dbReference>
<keyword evidence="4 6" id="KW-0472">Membrane</keyword>
<dbReference type="AlphaFoldDB" id="A0A7W7IP31"/>
<protein>
    <submittedName>
        <fullName evidence="7">Hemolysin III</fullName>
    </submittedName>
</protein>
<keyword evidence="5" id="KW-0479">Metal-binding</keyword>
<comment type="subcellular location">
    <subcellularLocation>
        <location evidence="1">Membrane</location>
        <topology evidence="1">Multi-pass membrane protein</topology>
    </subcellularLocation>
</comment>
<dbReference type="GO" id="GO:0046872">
    <property type="term" value="F:metal ion binding"/>
    <property type="evidence" value="ECO:0007669"/>
    <property type="project" value="UniProtKB-KW"/>
</dbReference>
<dbReference type="EMBL" id="JACHKY010000002">
    <property type="protein sequence ID" value="MBB4797682.1"/>
    <property type="molecule type" value="Genomic_DNA"/>
</dbReference>
<dbReference type="RefSeq" id="WP_184269125.1">
    <property type="nucleotide sequence ID" value="NZ_JACHKY010000002.1"/>
</dbReference>
<accession>A0A7W7IP31</accession>
<dbReference type="Proteomes" id="UP000539957">
    <property type="component" value="Unassembled WGS sequence"/>
</dbReference>
<feature type="transmembrane region" description="Helical" evidence="6">
    <location>
        <begin position="18"/>
        <end position="41"/>
    </location>
</feature>
<organism evidence="7 8">
    <name type="scientific">Brevundimonas bullata</name>
    <dbReference type="NCBI Taxonomy" id="13160"/>
    <lineage>
        <taxon>Bacteria</taxon>
        <taxon>Pseudomonadati</taxon>
        <taxon>Pseudomonadota</taxon>
        <taxon>Alphaproteobacteria</taxon>
        <taxon>Caulobacterales</taxon>
        <taxon>Caulobacteraceae</taxon>
        <taxon>Brevundimonas</taxon>
    </lineage>
</organism>
<keyword evidence="2 6" id="KW-0812">Transmembrane</keyword>
<gene>
    <name evidence="7" type="ORF">HNP32_001406</name>
</gene>
<evidence type="ECO:0000256" key="6">
    <source>
        <dbReference type="SAM" id="Phobius"/>
    </source>
</evidence>
<evidence type="ECO:0000256" key="3">
    <source>
        <dbReference type="ARBA" id="ARBA00022989"/>
    </source>
</evidence>
<evidence type="ECO:0000256" key="1">
    <source>
        <dbReference type="ARBA" id="ARBA00004141"/>
    </source>
</evidence>
<evidence type="ECO:0000256" key="5">
    <source>
        <dbReference type="PIRSR" id="PIRSR604254-1"/>
    </source>
</evidence>
<evidence type="ECO:0000256" key="2">
    <source>
        <dbReference type="ARBA" id="ARBA00022692"/>
    </source>
</evidence>